<sequence>MVPLVDIKRRLNNLTATRLQLKRIIKCQDQVLADLMTKALSRPRINELQEKIGLCEDDVERKSKDEVETGKMHSLSNEISKKQTLNSGI</sequence>
<reference evidence="1 2" key="1">
    <citation type="journal article" date="2022" name="bioRxiv">
        <title>The genome of the oomycete Peronosclerospora sorghi, a cosmopolitan pathogen of maize and sorghum, is inflated with dispersed pseudogenes.</title>
        <authorList>
            <person name="Fletcher K."/>
            <person name="Martin F."/>
            <person name="Isakeit T."/>
            <person name="Cavanaugh K."/>
            <person name="Magill C."/>
            <person name="Michelmore R."/>
        </authorList>
    </citation>
    <scope>NUCLEOTIDE SEQUENCE [LARGE SCALE GENOMIC DNA]</scope>
    <source>
        <strain evidence="1">P6</strain>
    </source>
</reference>
<accession>A0ACC0W451</accession>
<name>A0ACC0W451_9STRA</name>
<keyword evidence="2" id="KW-1185">Reference proteome</keyword>
<evidence type="ECO:0000313" key="1">
    <source>
        <dbReference type="EMBL" id="KAI9912883.1"/>
    </source>
</evidence>
<dbReference type="EMBL" id="CM047583">
    <property type="protein sequence ID" value="KAI9912883.1"/>
    <property type="molecule type" value="Genomic_DNA"/>
</dbReference>
<comment type="caution">
    <text evidence="1">The sequence shown here is derived from an EMBL/GenBank/DDBJ whole genome shotgun (WGS) entry which is preliminary data.</text>
</comment>
<evidence type="ECO:0000313" key="2">
    <source>
        <dbReference type="Proteomes" id="UP001163321"/>
    </source>
</evidence>
<protein>
    <submittedName>
        <fullName evidence="1">Uncharacterized protein</fullName>
    </submittedName>
</protein>
<dbReference type="Proteomes" id="UP001163321">
    <property type="component" value="Chromosome 4"/>
</dbReference>
<proteinExistence type="predicted"/>
<organism evidence="1 2">
    <name type="scientific">Peronosclerospora sorghi</name>
    <dbReference type="NCBI Taxonomy" id="230839"/>
    <lineage>
        <taxon>Eukaryota</taxon>
        <taxon>Sar</taxon>
        <taxon>Stramenopiles</taxon>
        <taxon>Oomycota</taxon>
        <taxon>Peronosporomycetes</taxon>
        <taxon>Peronosporales</taxon>
        <taxon>Peronosporaceae</taxon>
        <taxon>Peronosclerospora</taxon>
    </lineage>
</organism>
<gene>
    <name evidence="1" type="ORF">PsorP6_005880</name>
</gene>